<keyword evidence="2" id="KW-1185">Reference proteome</keyword>
<evidence type="ECO:0000313" key="1">
    <source>
        <dbReference type="EMBL" id="MDP9870342.1"/>
    </source>
</evidence>
<gene>
    <name evidence="1" type="ORF">J2S55_009680</name>
</gene>
<dbReference type="RefSeq" id="WP_306876208.1">
    <property type="nucleotide sequence ID" value="NZ_JAUSRB010000004.1"/>
</dbReference>
<dbReference type="EMBL" id="JAUSRB010000004">
    <property type="protein sequence ID" value="MDP9870342.1"/>
    <property type="molecule type" value="Genomic_DNA"/>
</dbReference>
<dbReference type="Proteomes" id="UP001230426">
    <property type="component" value="Unassembled WGS sequence"/>
</dbReference>
<accession>A0ABT9RM43</accession>
<name>A0ABT9RM43_9ACTN</name>
<organism evidence="1 2">
    <name type="scientific">Streptosporangium brasiliense</name>
    <dbReference type="NCBI Taxonomy" id="47480"/>
    <lineage>
        <taxon>Bacteria</taxon>
        <taxon>Bacillati</taxon>
        <taxon>Actinomycetota</taxon>
        <taxon>Actinomycetes</taxon>
        <taxon>Streptosporangiales</taxon>
        <taxon>Streptosporangiaceae</taxon>
        <taxon>Streptosporangium</taxon>
    </lineage>
</organism>
<reference evidence="1 2" key="1">
    <citation type="submission" date="2023-07" db="EMBL/GenBank/DDBJ databases">
        <title>Sequencing the genomes of 1000 actinobacteria strains.</title>
        <authorList>
            <person name="Klenk H.-P."/>
        </authorList>
    </citation>
    <scope>NUCLEOTIDE SEQUENCE [LARGE SCALE GENOMIC DNA]</scope>
    <source>
        <strain evidence="1 2">DSM 44109</strain>
    </source>
</reference>
<sequence length="113" mass="12876">MIVLGIVLGTVALHLYVGLARVAPIFIKRSMEDHVRLYPTLAEDAVHLARWRKDAAAEAMFVAFIWPFYIAVSGLRDHLANAAPLIDHEREIRYQQALVKIEQLEKEQRELSA</sequence>
<proteinExistence type="predicted"/>
<comment type="caution">
    <text evidence="1">The sequence shown here is derived from an EMBL/GenBank/DDBJ whole genome shotgun (WGS) entry which is preliminary data.</text>
</comment>
<evidence type="ECO:0000313" key="2">
    <source>
        <dbReference type="Proteomes" id="UP001230426"/>
    </source>
</evidence>
<protein>
    <submittedName>
        <fullName evidence="1">Uncharacterized protein</fullName>
    </submittedName>
</protein>